<dbReference type="VEuPathDB" id="AmoebaDB:NAEGRDRAFT_71465"/>
<dbReference type="SUPFAM" id="SSF50729">
    <property type="entry name" value="PH domain-like"/>
    <property type="match status" value="1"/>
</dbReference>
<dbReference type="SMART" id="SM01026">
    <property type="entry name" value="Beach"/>
    <property type="match status" value="1"/>
</dbReference>
<dbReference type="eggNOG" id="KOG1786">
    <property type="taxonomic scope" value="Eukaryota"/>
</dbReference>
<protein>
    <submittedName>
        <fullName evidence="4">Predicted protein</fullName>
    </submittedName>
</protein>
<dbReference type="OrthoDB" id="10256249at2759"/>
<dbReference type="EMBL" id="GG738890">
    <property type="protein sequence ID" value="EFC40835.1"/>
    <property type="molecule type" value="Genomic_DNA"/>
</dbReference>
<evidence type="ECO:0000313" key="5">
    <source>
        <dbReference type="Proteomes" id="UP000006671"/>
    </source>
</evidence>
<dbReference type="STRING" id="5762.D2VR53"/>
<keyword evidence="5" id="KW-1185">Reference proteome</keyword>
<feature type="domain" description="BEACH" evidence="2">
    <location>
        <begin position="272"/>
        <end position="541"/>
    </location>
</feature>
<accession>D2VR53</accession>
<feature type="domain" description="BEACH-type PH" evidence="3">
    <location>
        <begin position="171"/>
        <end position="267"/>
    </location>
</feature>
<sequence length="852" mass="96807">MLNFFKAKPACVRFSSMYLESDEEILEILPSHSTYIQVNTKEDDHPRGHLVLATKSLTFCPEDFTLPVYRILTKDISNIKKAAAKGFSKKCSTVTISTARVCLIDSKDHSKMKITKITLGIQKENFQKVYDLLERMQSVILTKDDKTRNQQLADMVEMIEKRTPFNTGWLTEDESVSYTTSALMISSFEKLRGKFAISSKRVYFQPNFCFGGEPHILKLSPSSVLALVKTEYLNGSKAFVMHLHNESSALFIFDKEEERDATFEKISYGQNSMIDINESVKRDQEQWVTGYLSTFEYIQNLNRYAGRTLNDVYLYPIFPWIFADLKSEKLDLENPATFRDLSKHIGCINSAARKKLERPVCDNFCMTYENILSYLVRCYPDIMFHFNDGKFIDTNKLFMSLEKCWEGIVSGSDPKETIPDLYSGEGLVLINFKSLPLGGTGDVSLPPWAESAKDFIQKARDALECEHVSQNLHKWIDIMFGINQNTSELGQVYPEAVFSPGRGTDVKGIAPTKLFNSAHKARITKLKRACEKVKKEDDIVIEELKLKLHNAQEHITIIENTKKELMDKAGTTDQLKVEVLKLTESNIDLKQSFEKAENDNTVFREENEQLKLQIEKLSKELDEARKAQVVVSSTIMSTPTTQGSAAGSVAGGSAYKVENGSSSSVPPSSTGKSSGNTIIQTVVRKEDIKFTNKYILQLENDLRQSRKDEQARVSELEQTHQVLLKYMNKYKDAKERSDKYWKKICELKTLQQEIHDLKVLLQQFEAEDAAKEKLITQLRDANRKQEEAIKLLKIEVRQNSNSLNTMGMALSKGIVSDALNLSMEDIVGEDMGEDDAFVEQPLEEDLSFQADL</sequence>
<dbReference type="PROSITE" id="PS51783">
    <property type="entry name" value="PH_BEACH"/>
    <property type="match status" value="1"/>
</dbReference>
<reference evidence="4 5" key="1">
    <citation type="journal article" date="2010" name="Cell">
        <title>The genome of Naegleria gruberi illuminates early eukaryotic versatility.</title>
        <authorList>
            <person name="Fritz-Laylin L.K."/>
            <person name="Prochnik S.E."/>
            <person name="Ginger M.L."/>
            <person name="Dacks J.B."/>
            <person name="Carpenter M.L."/>
            <person name="Field M.C."/>
            <person name="Kuo A."/>
            <person name="Paredez A."/>
            <person name="Chapman J."/>
            <person name="Pham J."/>
            <person name="Shu S."/>
            <person name="Neupane R."/>
            <person name="Cipriano M."/>
            <person name="Mancuso J."/>
            <person name="Tu H."/>
            <person name="Salamov A."/>
            <person name="Lindquist E."/>
            <person name="Shapiro H."/>
            <person name="Lucas S."/>
            <person name="Grigoriev I.V."/>
            <person name="Cande W.Z."/>
            <person name="Fulton C."/>
            <person name="Rokhsar D.S."/>
            <person name="Dawson S.C."/>
        </authorList>
    </citation>
    <scope>NUCLEOTIDE SEQUENCE [LARGE SCALE GENOMIC DNA]</scope>
    <source>
        <strain evidence="4 5">NEG-M</strain>
    </source>
</reference>
<dbReference type="AlphaFoldDB" id="D2VR53"/>
<dbReference type="InterPro" id="IPR050865">
    <property type="entry name" value="BEACH_Domain"/>
</dbReference>
<evidence type="ECO:0000313" key="4">
    <source>
        <dbReference type="EMBL" id="EFC40835.1"/>
    </source>
</evidence>
<dbReference type="InterPro" id="IPR000409">
    <property type="entry name" value="BEACH_dom"/>
</dbReference>
<dbReference type="PROSITE" id="PS50197">
    <property type="entry name" value="BEACH"/>
    <property type="match status" value="1"/>
</dbReference>
<dbReference type="Pfam" id="PF02138">
    <property type="entry name" value="Beach"/>
    <property type="match status" value="1"/>
</dbReference>
<evidence type="ECO:0000259" key="2">
    <source>
        <dbReference type="PROSITE" id="PS50197"/>
    </source>
</evidence>
<dbReference type="InterPro" id="IPR036372">
    <property type="entry name" value="BEACH_dom_sf"/>
</dbReference>
<dbReference type="Proteomes" id="UP000006671">
    <property type="component" value="Unassembled WGS sequence"/>
</dbReference>
<keyword evidence="1" id="KW-0175">Coiled coil</keyword>
<dbReference type="InterPro" id="IPR057496">
    <property type="entry name" value="FAN-like_PH"/>
</dbReference>
<dbReference type="OMA" id="IFPWIFA"/>
<dbReference type="SUPFAM" id="SSF81837">
    <property type="entry name" value="BEACH domain"/>
    <property type="match status" value="1"/>
</dbReference>
<dbReference type="InParanoid" id="D2VR53"/>
<dbReference type="GeneID" id="8864597"/>
<dbReference type="Pfam" id="PF25400">
    <property type="entry name" value="PH_FAN"/>
    <property type="match status" value="1"/>
</dbReference>
<dbReference type="Gene3D" id="1.10.1540.10">
    <property type="entry name" value="BEACH domain"/>
    <property type="match status" value="1"/>
</dbReference>
<proteinExistence type="predicted"/>
<gene>
    <name evidence="4" type="ORF">NAEGRDRAFT_71465</name>
</gene>
<dbReference type="RefSeq" id="XP_002673579.1">
    <property type="nucleotide sequence ID" value="XM_002673533.1"/>
</dbReference>
<feature type="coiled-coil region" evidence="1">
    <location>
        <begin position="516"/>
        <end position="568"/>
    </location>
</feature>
<evidence type="ECO:0000256" key="1">
    <source>
        <dbReference type="SAM" id="Coils"/>
    </source>
</evidence>
<evidence type="ECO:0000259" key="3">
    <source>
        <dbReference type="PROSITE" id="PS51783"/>
    </source>
</evidence>
<dbReference type="PANTHER" id="PTHR13743">
    <property type="entry name" value="BEIGE/BEACH-RELATED"/>
    <property type="match status" value="1"/>
</dbReference>
<name>D2VR53_NAEGR</name>
<dbReference type="KEGG" id="ngr:NAEGRDRAFT_71465"/>
<feature type="coiled-coil region" evidence="1">
    <location>
        <begin position="593"/>
        <end position="627"/>
    </location>
</feature>
<feature type="coiled-coil region" evidence="1">
    <location>
        <begin position="699"/>
        <end position="795"/>
    </location>
</feature>
<dbReference type="InterPro" id="IPR023362">
    <property type="entry name" value="PH-BEACH_dom"/>
</dbReference>
<organism evidence="5">
    <name type="scientific">Naegleria gruberi</name>
    <name type="common">Amoeba</name>
    <dbReference type="NCBI Taxonomy" id="5762"/>
    <lineage>
        <taxon>Eukaryota</taxon>
        <taxon>Discoba</taxon>
        <taxon>Heterolobosea</taxon>
        <taxon>Tetramitia</taxon>
        <taxon>Eutetramitia</taxon>
        <taxon>Vahlkampfiidae</taxon>
        <taxon>Naegleria</taxon>
    </lineage>
</organism>